<protein>
    <submittedName>
        <fullName evidence="2">Uncharacterized protein</fullName>
    </submittedName>
</protein>
<dbReference type="OrthoDB" id="2634326at2759"/>
<gene>
    <name evidence="2" type="ORF">K443DRAFT_4157</name>
</gene>
<evidence type="ECO:0000313" key="3">
    <source>
        <dbReference type="Proteomes" id="UP000054477"/>
    </source>
</evidence>
<dbReference type="Proteomes" id="UP000054477">
    <property type="component" value="Unassembled WGS sequence"/>
</dbReference>
<dbReference type="Pfam" id="PF18758">
    <property type="entry name" value="KDZ"/>
    <property type="match status" value="1"/>
</dbReference>
<sequence>MTYKEILLGVAEFQRAVLDIHAWINFVEVYQSCLFSGPNGMVKYKANQDLMGAFTEKVQVAQQLLAMGIPVWLICPSFRILPTMNVYIPSPQLHCEKIVLEYFKDGAGNSDPYPVLATGPPSSKLYRWTQNIGCGIMDLQNITAIGRQDFIKGKASIGGVRDECMFSACNDATHLTTPNEDSIPVLPTSALHSDTVFVPEKYIMEMKALVETVRPEKSKGKAKASVLPDEQPAEDSYEPGMKVPVSALEGCLASFIAADERRTKASTQFFADTGLMAMLCHHDHVLSLVNMTSAVEGAGVSDSWHISNVEGWGPNVKDMETALKDLLQENVDEEGRDDEELNHTYNVEEVDNNNVIEETEYMAVSHAFRVNGLAFGRWESEDLWEDMEDDEEDMLDVGTSQKRSRQKYYM</sequence>
<dbReference type="InterPro" id="IPR040521">
    <property type="entry name" value="KDZ"/>
</dbReference>
<name>A0A0C9YAD7_9AGAR</name>
<reference evidence="3" key="2">
    <citation type="submission" date="2015-01" db="EMBL/GenBank/DDBJ databases">
        <title>Evolutionary Origins and Diversification of the Mycorrhizal Mutualists.</title>
        <authorList>
            <consortium name="DOE Joint Genome Institute"/>
            <consortium name="Mycorrhizal Genomics Consortium"/>
            <person name="Kohler A."/>
            <person name="Kuo A."/>
            <person name="Nagy L.G."/>
            <person name="Floudas D."/>
            <person name="Copeland A."/>
            <person name="Barry K.W."/>
            <person name="Cichocki N."/>
            <person name="Veneault-Fourrey C."/>
            <person name="LaButti K."/>
            <person name="Lindquist E.A."/>
            <person name="Lipzen A."/>
            <person name="Lundell T."/>
            <person name="Morin E."/>
            <person name="Murat C."/>
            <person name="Riley R."/>
            <person name="Ohm R."/>
            <person name="Sun H."/>
            <person name="Tunlid A."/>
            <person name="Henrissat B."/>
            <person name="Grigoriev I.V."/>
            <person name="Hibbett D.S."/>
            <person name="Martin F."/>
        </authorList>
    </citation>
    <scope>NUCLEOTIDE SEQUENCE [LARGE SCALE GENOMIC DNA]</scope>
    <source>
        <strain evidence="3">LaAM-08-1</strain>
    </source>
</reference>
<dbReference type="STRING" id="1095629.A0A0C9YAD7"/>
<accession>A0A0C9YAD7</accession>
<evidence type="ECO:0000313" key="2">
    <source>
        <dbReference type="EMBL" id="KIK04963.1"/>
    </source>
</evidence>
<feature type="region of interest" description="Disordered" evidence="1">
    <location>
        <begin position="388"/>
        <end position="410"/>
    </location>
</feature>
<dbReference type="HOGENOM" id="CLU_670971_0_0_1"/>
<evidence type="ECO:0000256" key="1">
    <source>
        <dbReference type="SAM" id="MobiDB-lite"/>
    </source>
</evidence>
<organism evidence="2 3">
    <name type="scientific">Laccaria amethystina LaAM-08-1</name>
    <dbReference type="NCBI Taxonomy" id="1095629"/>
    <lineage>
        <taxon>Eukaryota</taxon>
        <taxon>Fungi</taxon>
        <taxon>Dikarya</taxon>
        <taxon>Basidiomycota</taxon>
        <taxon>Agaricomycotina</taxon>
        <taxon>Agaricomycetes</taxon>
        <taxon>Agaricomycetidae</taxon>
        <taxon>Agaricales</taxon>
        <taxon>Agaricineae</taxon>
        <taxon>Hydnangiaceae</taxon>
        <taxon>Laccaria</taxon>
    </lineage>
</organism>
<dbReference type="EMBL" id="KN838564">
    <property type="protein sequence ID" value="KIK04963.1"/>
    <property type="molecule type" value="Genomic_DNA"/>
</dbReference>
<feature type="region of interest" description="Disordered" evidence="1">
    <location>
        <begin position="219"/>
        <end position="238"/>
    </location>
</feature>
<dbReference type="AlphaFoldDB" id="A0A0C9YAD7"/>
<keyword evidence="3" id="KW-1185">Reference proteome</keyword>
<reference evidence="2 3" key="1">
    <citation type="submission" date="2014-04" db="EMBL/GenBank/DDBJ databases">
        <authorList>
            <consortium name="DOE Joint Genome Institute"/>
            <person name="Kuo A."/>
            <person name="Kohler A."/>
            <person name="Nagy L.G."/>
            <person name="Floudas D."/>
            <person name="Copeland A."/>
            <person name="Barry K.W."/>
            <person name="Cichocki N."/>
            <person name="Veneault-Fourrey C."/>
            <person name="LaButti K."/>
            <person name="Lindquist E.A."/>
            <person name="Lipzen A."/>
            <person name="Lundell T."/>
            <person name="Morin E."/>
            <person name="Murat C."/>
            <person name="Sun H."/>
            <person name="Tunlid A."/>
            <person name="Henrissat B."/>
            <person name="Grigoriev I.V."/>
            <person name="Hibbett D.S."/>
            <person name="Martin F."/>
            <person name="Nordberg H.P."/>
            <person name="Cantor M.N."/>
            <person name="Hua S.X."/>
        </authorList>
    </citation>
    <scope>NUCLEOTIDE SEQUENCE [LARGE SCALE GENOMIC DNA]</scope>
    <source>
        <strain evidence="2 3">LaAM-08-1</strain>
    </source>
</reference>
<proteinExistence type="predicted"/>